<dbReference type="RefSeq" id="WP_260643638.1">
    <property type="nucleotide sequence ID" value="NZ_CP104003.1"/>
</dbReference>
<dbReference type="GeneID" id="74942671"/>
<keyword evidence="2" id="KW-1185">Reference proteome</keyword>
<proteinExistence type="predicted"/>
<sequence>MSQPTETNALEVRWFGDGPPPEPLREWFGRLGDADAGSRTDLYLAPTDAALNLKLRDEGDGFVEVKRRLGAPVSRTVGGEVDGHVEQWYKWSFSLDERAALRARDPTGLWVPVQKSRLLHRLDGDDASASGVAGPTAHVELTAVTTPTANAWTVGVEVAGPAAELEPAFDAAVATVFAEPCPAALTEARSVGYAAWLDAEPTQAGADPAVLVPSRR</sequence>
<evidence type="ECO:0000313" key="1">
    <source>
        <dbReference type="EMBL" id="UWM56524.1"/>
    </source>
</evidence>
<dbReference type="KEGG" id="ssai:N0B31_09575"/>
<dbReference type="Proteomes" id="UP001057580">
    <property type="component" value="Chromosome"/>
</dbReference>
<accession>A0A9E7UD15</accession>
<organism evidence="1 2">
    <name type="scientific">Salinirubellus salinus</name>
    <dbReference type="NCBI Taxonomy" id="1364945"/>
    <lineage>
        <taxon>Archaea</taxon>
        <taxon>Methanobacteriati</taxon>
        <taxon>Methanobacteriota</taxon>
        <taxon>Stenosarchaea group</taxon>
        <taxon>Halobacteria</taxon>
        <taxon>Halobacteriales</taxon>
        <taxon>Natronomonadaceae</taxon>
        <taxon>Salinirubellus</taxon>
    </lineage>
</organism>
<protein>
    <submittedName>
        <fullName evidence="1">Uncharacterized protein</fullName>
    </submittedName>
</protein>
<evidence type="ECO:0000313" key="2">
    <source>
        <dbReference type="Proteomes" id="UP001057580"/>
    </source>
</evidence>
<name>A0A9E7UD15_9EURY</name>
<gene>
    <name evidence="1" type="ORF">N0B31_09575</name>
</gene>
<reference evidence="1" key="1">
    <citation type="submission" date="2022-09" db="EMBL/GenBank/DDBJ databases">
        <title>Diverse halophilic archaea isolated from saline environments.</title>
        <authorList>
            <person name="Cui H.-L."/>
        </authorList>
    </citation>
    <scope>NUCLEOTIDE SEQUENCE</scope>
    <source>
        <strain evidence="1">ZS-35-S2</strain>
    </source>
</reference>
<dbReference type="EMBL" id="CP104003">
    <property type="protein sequence ID" value="UWM56524.1"/>
    <property type="molecule type" value="Genomic_DNA"/>
</dbReference>
<dbReference type="AlphaFoldDB" id="A0A9E7UD15"/>